<dbReference type="GO" id="GO:0005765">
    <property type="term" value="C:lysosomal membrane"/>
    <property type="evidence" value="ECO:0007669"/>
    <property type="project" value="TreeGrafter"/>
</dbReference>
<evidence type="ECO:0000256" key="1">
    <source>
        <dbReference type="SAM" id="Phobius"/>
    </source>
</evidence>
<sequence>MEFLNGWYILLVISDVLTVLGTIMKIGIESKNFASYDVCSILLGTSTLLVWVGVIRYLTFFQKYNVILVPPF</sequence>
<dbReference type="InterPro" id="IPR039031">
    <property type="entry name" value="Mucolipin"/>
</dbReference>
<feature type="transmembrane region" description="Helical" evidence="1">
    <location>
        <begin position="6"/>
        <end position="26"/>
    </location>
</feature>
<reference evidence="2 3" key="1">
    <citation type="submission" date="2016-02" db="EMBL/GenBank/DDBJ databases">
        <title>Band-tailed pigeon sequencing and assembly.</title>
        <authorList>
            <person name="Soares A.E."/>
            <person name="Novak B.J."/>
            <person name="Rice E.S."/>
            <person name="O'Connell B."/>
            <person name="Chang D."/>
            <person name="Weber S."/>
            <person name="Shapiro B."/>
        </authorList>
    </citation>
    <scope>NUCLEOTIDE SEQUENCE [LARGE SCALE GENOMIC DNA]</scope>
    <source>
        <strain evidence="2">BTP2013</strain>
        <tissue evidence="2">Blood</tissue>
    </source>
</reference>
<feature type="transmembrane region" description="Helical" evidence="1">
    <location>
        <begin position="38"/>
        <end position="58"/>
    </location>
</feature>
<organism evidence="2 3">
    <name type="scientific">Patagioenas fasciata monilis</name>
    <dbReference type="NCBI Taxonomy" id="372326"/>
    <lineage>
        <taxon>Eukaryota</taxon>
        <taxon>Metazoa</taxon>
        <taxon>Chordata</taxon>
        <taxon>Craniata</taxon>
        <taxon>Vertebrata</taxon>
        <taxon>Euteleostomi</taxon>
        <taxon>Archelosauria</taxon>
        <taxon>Archosauria</taxon>
        <taxon>Dinosauria</taxon>
        <taxon>Saurischia</taxon>
        <taxon>Theropoda</taxon>
        <taxon>Coelurosauria</taxon>
        <taxon>Aves</taxon>
        <taxon>Neognathae</taxon>
        <taxon>Neoaves</taxon>
        <taxon>Columbimorphae</taxon>
        <taxon>Columbiformes</taxon>
        <taxon>Columbidae</taxon>
        <taxon>Patagioenas</taxon>
    </lineage>
</organism>
<keyword evidence="1" id="KW-0472">Membrane</keyword>
<gene>
    <name evidence="2" type="ORF">AV530_007066</name>
</gene>
<dbReference type="EMBL" id="LSYS01002970">
    <property type="protein sequence ID" value="OPJ84847.1"/>
    <property type="molecule type" value="Genomic_DNA"/>
</dbReference>
<evidence type="ECO:0000313" key="3">
    <source>
        <dbReference type="Proteomes" id="UP000190648"/>
    </source>
</evidence>
<comment type="caution">
    <text evidence="2">The sequence shown here is derived from an EMBL/GenBank/DDBJ whole genome shotgun (WGS) entry which is preliminary data.</text>
</comment>
<proteinExistence type="predicted"/>
<dbReference type="Proteomes" id="UP000190648">
    <property type="component" value="Unassembled WGS sequence"/>
</dbReference>
<dbReference type="OrthoDB" id="263481at2759"/>
<keyword evidence="1" id="KW-1133">Transmembrane helix</keyword>
<dbReference type="GO" id="GO:0072345">
    <property type="term" value="F:NAADP-sensitive calcium-release channel activity"/>
    <property type="evidence" value="ECO:0007669"/>
    <property type="project" value="TreeGrafter"/>
</dbReference>
<dbReference type="PANTHER" id="PTHR12127">
    <property type="entry name" value="MUCOLIPIN"/>
    <property type="match status" value="1"/>
</dbReference>
<evidence type="ECO:0000313" key="2">
    <source>
        <dbReference type="EMBL" id="OPJ84847.1"/>
    </source>
</evidence>
<accession>A0A1V4KM23</accession>
<name>A0A1V4KM23_PATFA</name>
<keyword evidence="3" id="KW-1185">Reference proteome</keyword>
<keyword evidence="1" id="KW-0812">Transmembrane</keyword>
<dbReference type="STRING" id="372326.A0A1V4KM23"/>
<dbReference type="GO" id="GO:0005886">
    <property type="term" value="C:plasma membrane"/>
    <property type="evidence" value="ECO:0007669"/>
    <property type="project" value="TreeGrafter"/>
</dbReference>
<dbReference type="AlphaFoldDB" id="A0A1V4KM23"/>
<protein>
    <submittedName>
        <fullName evidence="2">Uncharacterized protein</fullName>
    </submittedName>
</protein>
<dbReference type="PANTHER" id="PTHR12127:SF6">
    <property type="entry name" value="MUCOLIPIN-1"/>
    <property type="match status" value="1"/>
</dbReference>